<dbReference type="Pfam" id="PF02563">
    <property type="entry name" value="Poly_export"/>
    <property type="match status" value="1"/>
</dbReference>
<dbReference type="AlphaFoldDB" id="A0A7W9FFM0"/>
<dbReference type="InterPro" id="IPR003715">
    <property type="entry name" value="Poly_export_N"/>
</dbReference>
<evidence type="ECO:0000256" key="1">
    <source>
        <dbReference type="ARBA" id="ARBA00022729"/>
    </source>
</evidence>
<keyword evidence="1" id="KW-0732">Signal</keyword>
<gene>
    <name evidence="4" type="ORF">GGR13_003118</name>
</gene>
<reference evidence="4 5" key="1">
    <citation type="submission" date="2020-08" db="EMBL/GenBank/DDBJ databases">
        <title>Genomic Encyclopedia of Type Strains, Phase IV (KMG-IV): sequencing the most valuable type-strain genomes for metagenomic binning, comparative biology and taxonomic classification.</title>
        <authorList>
            <person name="Goeker M."/>
        </authorList>
    </citation>
    <scope>NUCLEOTIDE SEQUENCE [LARGE SCALE GENOMIC DNA]</scope>
    <source>
        <strain evidence="4 5">DSM 4737</strain>
    </source>
</reference>
<protein>
    <submittedName>
        <fullName evidence="4">Polysaccharide export outer membrane protein</fullName>
    </submittedName>
</protein>
<evidence type="ECO:0000313" key="4">
    <source>
        <dbReference type="EMBL" id="MBB5747490.1"/>
    </source>
</evidence>
<dbReference type="EMBL" id="JACHOR010000006">
    <property type="protein sequence ID" value="MBB5747490.1"/>
    <property type="molecule type" value="Genomic_DNA"/>
</dbReference>
<dbReference type="Gene3D" id="3.10.560.10">
    <property type="entry name" value="Outer membrane lipoprotein wza domain like"/>
    <property type="match status" value="1"/>
</dbReference>
<dbReference type="InterPro" id="IPR019554">
    <property type="entry name" value="Soluble_ligand-bd"/>
</dbReference>
<evidence type="ECO:0000259" key="3">
    <source>
        <dbReference type="Pfam" id="PF10531"/>
    </source>
</evidence>
<dbReference type="PANTHER" id="PTHR33619:SF3">
    <property type="entry name" value="POLYSACCHARIDE EXPORT PROTEIN GFCE-RELATED"/>
    <property type="match status" value="1"/>
</dbReference>
<dbReference type="Proteomes" id="UP000545037">
    <property type="component" value="Unassembled WGS sequence"/>
</dbReference>
<organism evidence="4 5">
    <name type="scientific">Brevundimonas variabilis</name>
    <dbReference type="NCBI Taxonomy" id="74312"/>
    <lineage>
        <taxon>Bacteria</taxon>
        <taxon>Pseudomonadati</taxon>
        <taxon>Pseudomonadota</taxon>
        <taxon>Alphaproteobacteria</taxon>
        <taxon>Caulobacterales</taxon>
        <taxon>Caulobacteraceae</taxon>
        <taxon>Brevundimonas</taxon>
    </lineage>
</organism>
<proteinExistence type="predicted"/>
<evidence type="ECO:0000313" key="5">
    <source>
        <dbReference type="Proteomes" id="UP000545037"/>
    </source>
</evidence>
<dbReference type="Gene3D" id="3.30.1950.10">
    <property type="entry name" value="wza like domain"/>
    <property type="match status" value="1"/>
</dbReference>
<dbReference type="InterPro" id="IPR049712">
    <property type="entry name" value="Poly_export"/>
</dbReference>
<dbReference type="PANTHER" id="PTHR33619">
    <property type="entry name" value="POLYSACCHARIDE EXPORT PROTEIN GFCE-RELATED"/>
    <property type="match status" value="1"/>
</dbReference>
<name>A0A7W9FFM0_9CAUL</name>
<accession>A0A7W9FFM0</accession>
<dbReference type="Pfam" id="PF10531">
    <property type="entry name" value="SLBB"/>
    <property type="match status" value="1"/>
</dbReference>
<dbReference type="RefSeq" id="WP_183214490.1">
    <property type="nucleotide sequence ID" value="NZ_JACHOR010000006.1"/>
</dbReference>
<keyword evidence="5" id="KW-1185">Reference proteome</keyword>
<feature type="domain" description="Polysaccharide export protein N-terminal" evidence="2">
    <location>
        <begin position="46"/>
        <end position="119"/>
    </location>
</feature>
<comment type="caution">
    <text evidence="4">The sequence shown here is derived from an EMBL/GenBank/DDBJ whole genome shotgun (WGS) entry which is preliminary data.</text>
</comment>
<dbReference type="GO" id="GO:0015159">
    <property type="term" value="F:polysaccharide transmembrane transporter activity"/>
    <property type="evidence" value="ECO:0007669"/>
    <property type="project" value="InterPro"/>
</dbReference>
<sequence>MMLDRRHLLLTFGAAALAGCGAIPRPEPIVGDAAFTDIGFADWTDAEPEYLLYPGDEIEVALPTAAELTRTIRVGPDGRIALPLIGQVMAADRTLMELSQVVSDAYVGKLVRPVVEVSVRTAGPINIWVDGEVRTPGVYVMAGDISAYQAVVQAGGLLPSAKAQSAALIRRGPGGSRMLKVIDVRAIRGRTDALRRGDIVFVPRSTLGELAAFFTQFKAALPIGFSYSINGANGSGFANF</sequence>
<feature type="domain" description="Soluble ligand binding" evidence="3">
    <location>
        <begin position="129"/>
        <end position="178"/>
    </location>
</feature>
<evidence type="ECO:0000259" key="2">
    <source>
        <dbReference type="Pfam" id="PF02563"/>
    </source>
</evidence>
<dbReference type="PROSITE" id="PS51257">
    <property type="entry name" value="PROKAR_LIPOPROTEIN"/>
    <property type="match status" value="1"/>
</dbReference>